<dbReference type="AlphaFoldDB" id="A0AA46K570"/>
<evidence type="ECO:0000259" key="2">
    <source>
        <dbReference type="Pfam" id="PF07510"/>
    </source>
</evidence>
<evidence type="ECO:0000313" key="3">
    <source>
        <dbReference type="EMBL" id="TQI84753.1"/>
    </source>
</evidence>
<organism evidence="3 4">
    <name type="scientific">Serratia marcescens</name>
    <dbReference type="NCBI Taxonomy" id="615"/>
    <lineage>
        <taxon>Bacteria</taxon>
        <taxon>Pseudomonadati</taxon>
        <taxon>Pseudomonadota</taxon>
        <taxon>Gammaproteobacteria</taxon>
        <taxon>Enterobacterales</taxon>
        <taxon>Yersiniaceae</taxon>
        <taxon>Serratia</taxon>
    </lineage>
</organism>
<dbReference type="Pfam" id="PF07510">
    <property type="entry name" value="GmrSD_C"/>
    <property type="match status" value="1"/>
</dbReference>
<evidence type="ECO:0000259" key="1">
    <source>
        <dbReference type="Pfam" id="PF03235"/>
    </source>
</evidence>
<accession>A0AA46K570</accession>
<dbReference type="PANTHER" id="PTHR35149">
    <property type="entry name" value="SLL5132 PROTEIN"/>
    <property type="match status" value="1"/>
</dbReference>
<reference evidence="3 4" key="1">
    <citation type="submission" date="2019-06" db="EMBL/GenBank/DDBJ databases">
        <authorList>
            <person name="Deangelis K."/>
            <person name="Huntemann M."/>
            <person name="Clum A."/>
            <person name="Pillay M."/>
            <person name="Palaniappan K."/>
            <person name="Varghese N."/>
            <person name="Mikhailova N."/>
            <person name="Stamatis D."/>
            <person name="Reddy T."/>
            <person name="Daum C."/>
            <person name="Shapiro N."/>
            <person name="Ivanova N."/>
            <person name="Kyrpides N."/>
            <person name="Woyke T."/>
        </authorList>
    </citation>
    <scope>NUCLEOTIDE SEQUENCE [LARGE SCALE GENOMIC DNA]</scope>
    <source>
        <strain evidence="3 4">106R</strain>
    </source>
</reference>
<dbReference type="RefSeq" id="WP_185742300.1">
    <property type="nucleotide sequence ID" value="NZ_VFMJ01000001.1"/>
</dbReference>
<dbReference type="InterPro" id="IPR004919">
    <property type="entry name" value="GmrSD_N"/>
</dbReference>
<feature type="domain" description="GmrSD restriction endonucleases N-terminal" evidence="1">
    <location>
        <begin position="12"/>
        <end position="221"/>
    </location>
</feature>
<evidence type="ECO:0000313" key="4">
    <source>
        <dbReference type="Proteomes" id="UP000320710"/>
    </source>
</evidence>
<dbReference type="InterPro" id="IPR011089">
    <property type="entry name" value="GmrSD_C"/>
</dbReference>
<proteinExistence type="predicted"/>
<sequence length="547" mass="64181">MNNLEGKIESVGKIFSSDFFFAIPDYQRPFAWDESNFQDLIDDLELARSGHQYFLGTLVLHKKEEKNLYDVVDGQQRITSLLILFACLRDLIDDPNFKKHLQGKIVQEENQVDGIPELPRISVKDRQTFREIVLAEGGTEKIYKADELAEPQTRYVKAITIFKSALNKYTQDELQNFTRFINQHCNIIYLATSTFDDAFRLFTIVNDRGRQLRRIDILKAQNISPDAIANSGIRERVARQWEDLENDIGEKEFESVLFAMRMILIKEKPQEDLFAEFENKIFKRGLLSKGEKFVDELKVYCDLYRRIFADKDYLTKTDPNALKFRAMIHIMDSEFEASEWRACLMFFAKKFAGDLFYEFMLEIEKVYLEQWVSGIRKDERFSIYSRILKLIDSKSKPSEILDEIKYNPATIVEAAKLKDMYRSRFAKYFLLRLEITASEHDVYKEINAKSIEHVFPRNPSDTSDWIKDEDYSEHIDVVDCIGNLVLLSKSKNSSASNHDFEVKKERYLKDRMSDYPRSLKITHESNWTIAKIKSNRDQLAEQIIVNP</sequence>
<name>A0AA46K570_SERMA</name>
<dbReference type="Proteomes" id="UP000320710">
    <property type="component" value="Unassembled WGS sequence"/>
</dbReference>
<feature type="domain" description="GmrSD restriction endonucleases C-terminal" evidence="2">
    <location>
        <begin position="419"/>
        <end position="541"/>
    </location>
</feature>
<comment type="caution">
    <text evidence="3">The sequence shown here is derived from an EMBL/GenBank/DDBJ whole genome shotgun (WGS) entry which is preliminary data.</text>
</comment>
<dbReference type="PANTHER" id="PTHR35149:SF2">
    <property type="entry name" value="DUF262 DOMAIN-CONTAINING PROTEIN"/>
    <property type="match status" value="1"/>
</dbReference>
<protein>
    <submittedName>
        <fullName evidence="3">Uncharacterized protein DUF1524</fullName>
    </submittedName>
</protein>
<reference evidence="3 4" key="2">
    <citation type="submission" date="2019-07" db="EMBL/GenBank/DDBJ databases">
        <title>Investigation of anaerobic lignin degradation for improved lignocellulosic biofuels.</title>
        <authorList>
            <person name="Deangelis K.PhD."/>
        </authorList>
    </citation>
    <scope>NUCLEOTIDE SEQUENCE [LARGE SCALE GENOMIC DNA]</scope>
    <source>
        <strain evidence="3 4">106R</strain>
    </source>
</reference>
<gene>
    <name evidence="3" type="ORF">FHU12_2273</name>
</gene>
<dbReference type="Pfam" id="PF03235">
    <property type="entry name" value="GmrSD_N"/>
    <property type="match status" value="1"/>
</dbReference>
<dbReference type="EMBL" id="VFMJ01000001">
    <property type="protein sequence ID" value="TQI84753.1"/>
    <property type="molecule type" value="Genomic_DNA"/>
</dbReference>